<dbReference type="InterPro" id="IPR053178">
    <property type="entry name" value="Osmoadaptation_assoc"/>
</dbReference>
<dbReference type="EMBL" id="KN832880">
    <property type="protein sequence ID" value="KIM98573.1"/>
    <property type="molecule type" value="Genomic_DNA"/>
</dbReference>
<keyword evidence="3" id="KW-1185">Reference proteome</keyword>
<dbReference type="GO" id="GO:0000981">
    <property type="term" value="F:DNA-binding transcription factor activity, RNA polymerase II-specific"/>
    <property type="evidence" value="ECO:0007669"/>
    <property type="project" value="InterPro"/>
</dbReference>
<dbReference type="STRING" id="913774.A0A0C3CHV9"/>
<dbReference type="GO" id="GO:0008270">
    <property type="term" value="F:zinc ion binding"/>
    <property type="evidence" value="ECO:0007669"/>
    <property type="project" value="InterPro"/>
</dbReference>
<keyword evidence="1" id="KW-0539">Nucleus</keyword>
<dbReference type="PANTHER" id="PTHR38111">
    <property type="entry name" value="ZN(2)-C6 FUNGAL-TYPE DOMAIN-CONTAINING PROTEIN-RELATED"/>
    <property type="match status" value="1"/>
</dbReference>
<dbReference type="CDD" id="cd00067">
    <property type="entry name" value="GAL4"/>
    <property type="match status" value="1"/>
</dbReference>
<dbReference type="Proteomes" id="UP000054321">
    <property type="component" value="Unassembled WGS sequence"/>
</dbReference>
<dbReference type="InterPro" id="IPR001138">
    <property type="entry name" value="Zn2Cys6_DnaBD"/>
</dbReference>
<reference evidence="3" key="2">
    <citation type="submission" date="2015-01" db="EMBL/GenBank/DDBJ databases">
        <title>Evolutionary Origins and Diversification of the Mycorrhizal Mutualists.</title>
        <authorList>
            <consortium name="DOE Joint Genome Institute"/>
            <consortium name="Mycorrhizal Genomics Consortium"/>
            <person name="Kohler A."/>
            <person name="Kuo A."/>
            <person name="Nagy L.G."/>
            <person name="Floudas D."/>
            <person name="Copeland A."/>
            <person name="Barry K.W."/>
            <person name="Cichocki N."/>
            <person name="Veneault-Fourrey C."/>
            <person name="LaButti K."/>
            <person name="Lindquist E.A."/>
            <person name="Lipzen A."/>
            <person name="Lundell T."/>
            <person name="Morin E."/>
            <person name="Murat C."/>
            <person name="Riley R."/>
            <person name="Ohm R."/>
            <person name="Sun H."/>
            <person name="Tunlid A."/>
            <person name="Henrissat B."/>
            <person name="Grigoriev I.V."/>
            <person name="Hibbett D.S."/>
            <person name="Martin F."/>
        </authorList>
    </citation>
    <scope>NUCLEOTIDE SEQUENCE [LARGE SCALE GENOMIC DNA]</scope>
    <source>
        <strain evidence="3">Zn</strain>
    </source>
</reference>
<proteinExistence type="predicted"/>
<dbReference type="AlphaFoldDB" id="A0A0C3CHV9"/>
<dbReference type="PANTHER" id="PTHR38111:SF11">
    <property type="entry name" value="TRANSCRIPTION FACTOR DOMAIN-CONTAINING PROTEIN-RELATED"/>
    <property type="match status" value="1"/>
</dbReference>
<evidence type="ECO:0008006" key="4">
    <source>
        <dbReference type="Google" id="ProtNLM"/>
    </source>
</evidence>
<dbReference type="InParanoid" id="A0A0C3CHV9"/>
<name>A0A0C3CHV9_OIDMZ</name>
<accession>A0A0C3CHV9</accession>
<dbReference type="OrthoDB" id="3525185at2759"/>
<sequence length="490" mass="55054">MVRNVGRSTACVTCLTRKKGVCCDRQRPFCGQCRKACIPCQGYRRPYAFRNFTMQDGRPPHAPLPPRKLDGDPVPDIALPWPLMRSAYIEDILGRFWEAYLPGGKQLDPQLAHHSTWGVVESMGRLLSQEDVSRKAAAAMCLATVNVGQDQQWLRENSLRYYTEALHDMATALNRPRKDGGVGLVSAIRIFSIYEAFFVAKDPTSSPIHDLSWMTHIAGEIALFRTNGPSFYARGSAHRLFVDDRLFLISVALQERKSSFLRDEEWMTLPWNNVAKTPRDRILDILAEVPTAFEAADICNAMAAREPIAAEVKRQELMRFCLDLRQKLAQWHTDHPALVQSASQVAPLRDMNLPSPFHNQTAIAMLHVMTIYWGTSTLVESILRAVFKNDKSRPRDLNPEAPCGKIIVALSNLLHPSIGLYRIHLVTVPLSIAMIQLQDPSKQLGMLCEERRLLAHCLSHPGCSSISKFLNKLADSLHFKPEITGEGHSS</sequence>
<protein>
    <recommendedName>
        <fullName evidence="4">Zn(2)-C6 fungal-type domain-containing protein</fullName>
    </recommendedName>
</protein>
<gene>
    <name evidence="2" type="ORF">OIDMADRAFT_167358</name>
</gene>
<dbReference type="HOGENOM" id="CLU_021599_2_2_1"/>
<reference evidence="2 3" key="1">
    <citation type="submission" date="2014-04" db="EMBL/GenBank/DDBJ databases">
        <authorList>
            <consortium name="DOE Joint Genome Institute"/>
            <person name="Kuo A."/>
            <person name="Martino E."/>
            <person name="Perotto S."/>
            <person name="Kohler A."/>
            <person name="Nagy L.G."/>
            <person name="Floudas D."/>
            <person name="Copeland A."/>
            <person name="Barry K.W."/>
            <person name="Cichocki N."/>
            <person name="Veneault-Fourrey C."/>
            <person name="LaButti K."/>
            <person name="Lindquist E.A."/>
            <person name="Lipzen A."/>
            <person name="Lundell T."/>
            <person name="Morin E."/>
            <person name="Murat C."/>
            <person name="Sun H."/>
            <person name="Tunlid A."/>
            <person name="Henrissat B."/>
            <person name="Grigoriev I.V."/>
            <person name="Hibbett D.S."/>
            <person name="Martin F."/>
            <person name="Nordberg H.P."/>
            <person name="Cantor M.N."/>
            <person name="Hua S.X."/>
        </authorList>
    </citation>
    <scope>NUCLEOTIDE SEQUENCE [LARGE SCALE GENOMIC DNA]</scope>
    <source>
        <strain evidence="2 3">Zn</strain>
    </source>
</reference>
<evidence type="ECO:0000256" key="1">
    <source>
        <dbReference type="ARBA" id="ARBA00023242"/>
    </source>
</evidence>
<evidence type="ECO:0000313" key="2">
    <source>
        <dbReference type="EMBL" id="KIM98573.1"/>
    </source>
</evidence>
<organism evidence="2 3">
    <name type="scientific">Oidiodendron maius (strain Zn)</name>
    <dbReference type="NCBI Taxonomy" id="913774"/>
    <lineage>
        <taxon>Eukaryota</taxon>
        <taxon>Fungi</taxon>
        <taxon>Dikarya</taxon>
        <taxon>Ascomycota</taxon>
        <taxon>Pezizomycotina</taxon>
        <taxon>Leotiomycetes</taxon>
        <taxon>Leotiomycetes incertae sedis</taxon>
        <taxon>Myxotrichaceae</taxon>
        <taxon>Oidiodendron</taxon>
    </lineage>
</organism>
<evidence type="ECO:0000313" key="3">
    <source>
        <dbReference type="Proteomes" id="UP000054321"/>
    </source>
</evidence>